<dbReference type="SUPFAM" id="SSF49899">
    <property type="entry name" value="Concanavalin A-like lectins/glucanases"/>
    <property type="match status" value="1"/>
</dbReference>
<dbReference type="InterPro" id="IPR050672">
    <property type="entry name" value="FBXO45-Fsn/SPSB_families"/>
</dbReference>
<evidence type="ECO:0000256" key="1">
    <source>
        <dbReference type="SAM" id="MobiDB-lite"/>
    </source>
</evidence>
<protein>
    <recommendedName>
        <fullName evidence="2">B30.2/SPRY domain-containing protein</fullName>
    </recommendedName>
</protein>
<dbReference type="InterPro" id="IPR013320">
    <property type="entry name" value="ConA-like_dom_sf"/>
</dbReference>
<dbReference type="AlphaFoldDB" id="A0AAV1T0I8"/>
<reference evidence="3" key="1">
    <citation type="submission" date="2024-01" db="EMBL/GenBank/DDBJ databases">
        <authorList>
            <person name="Webb A."/>
        </authorList>
    </citation>
    <scope>NUCLEOTIDE SEQUENCE</scope>
    <source>
        <strain evidence="3">Pm1</strain>
    </source>
</reference>
<dbReference type="EMBL" id="CAKLBY020000004">
    <property type="protein sequence ID" value="CAK7894650.1"/>
    <property type="molecule type" value="Genomic_DNA"/>
</dbReference>
<dbReference type="PANTHER" id="PTHR12245:SF5">
    <property type="entry name" value="SPRY DOMAIN-CONTAINING SOCS BOX PROTEIN 3"/>
    <property type="match status" value="1"/>
</dbReference>
<feature type="region of interest" description="Disordered" evidence="1">
    <location>
        <begin position="1"/>
        <end position="47"/>
    </location>
</feature>
<proteinExistence type="predicted"/>
<evidence type="ECO:0000259" key="2">
    <source>
        <dbReference type="PROSITE" id="PS50188"/>
    </source>
</evidence>
<accession>A0AAV1T0I8</accession>
<dbReference type="CDD" id="cd11709">
    <property type="entry name" value="SPRY"/>
    <property type="match status" value="1"/>
</dbReference>
<comment type="caution">
    <text evidence="3">The sequence shown here is derived from an EMBL/GenBank/DDBJ whole genome shotgun (WGS) entry which is preliminary data.</text>
</comment>
<organism evidence="3 4">
    <name type="scientific">Peronospora matthiolae</name>
    <dbReference type="NCBI Taxonomy" id="2874970"/>
    <lineage>
        <taxon>Eukaryota</taxon>
        <taxon>Sar</taxon>
        <taxon>Stramenopiles</taxon>
        <taxon>Oomycota</taxon>
        <taxon>Peronosporomycetes</taxon>
        <taxon>Peronosporales</taxon>
        <taxon>Peronosporaceae</taxon>
        <taxon>Peronospora</taxon>
    </lineage>
</organism>
<dbReference type="Gene3D" id="2.60.120.920">
    <property type="match status" value="1"/>
</dbReference>
<dbReference type="InterPro" id="IPR003877">
    <property type="entry name" value="SPRY_dom"/>
</dbReference>
<sequence>MLEPRSHRVSTPFGYGSLHTETNINPDAGDGIEERPSDTCSDGPPPTVRQGFAHVEFPWGHAYVHTDLVAAVPVFTFYALSRAQHVKFSLPFALTSSGQDMVDAVRRELELGPDIAVALVQTDSVSKHEIAPHLTLGESTIGAGREHPVLVLQTPVMQFDRFKCADFMRLQENNSQAVQVTKGCGSVLGTCSVTCGIKYWEVQLGSVHGGDGVFVGVAREDVALDTSLFATRGSWWGLACATGHRFHTAIEYYADPCKDGDVVGVLLDMELGRLSFYVNGRNLGVAFTGIQVKRLYPVFSLTFIGQQIKLLPTASPPMP</sequence>
<dbReference type="Proteomes" id="UP001162060">
    <property type="component" value="Unassembled WGS sequence"/>
</dbReference>
<dbReference type="InterPro" id="IPR001870">
    <property type="entry name" value="B30.2/SPRY"/>
</dbReference>
<dbReference type="Pfam" id="PF00622">
    <property type="entry name" value="SPRY"/>
    <property type="match status" value="1"/>
</dbReference>
<gene>
    <name evidence="3" type="ORF">PM001_LOCUS850</name>
</gene>
<dbReference type="PANTHER" id="PTHR12245">
    <property type="entry name" value="SPRY DOMAIN CONTAINING SOCS BOX PROTEIN"/>
    <property type="match status" value="1"/>
</dbReference>
<name>A0AAV1T0I8_9STRA</name>
<dbReference type="PROSITE" id="PS50188">
    <property type="entry name" value="B302_SPRY"/>
    <property type="match status" value="1"/>
</dbReference>
<dbReference type="SMART" id="SM00449">
    <property type="entry name" value="SPRY"/>
    <property type="match status" value="1"/>
</dbReference>
<evidence type="ECO:0000313" key="4">
    <source>
        <dbReference type="Proteomes" id="UP001162060"/>
    </source>
</evidence>
<dbReference type="InterPro" id="IPR043136">
    <property type="entry name" value="B30.2/SPRY_sf"/>
</dbReference>
<feature type="domain" description="B30.2/SPRY" evidence="2">
    <location>
        <begin position="136"/>
        <end position="317"/>
    </location>
</feature>
<evidence type="ECO:0000313" key="3">
    <source>
        <dbReference type="EMBL" id="CAK7894650.1"/>
    </source>
</evidence>